<dbReference type="EMBL" id="CP041040">
    <property type="protein sequence ID" value="QDE35852.1"/>
    <property type="molecule type" value="Genomic_DNA"/>
</dbReference>
<keyword evidence="14" id="KW-0732">Signal</keyword>
<evidence type="ECO:0000256" key="2">
    <source>
        <dbReference type="ARBA" id="ARBA00007362"/>
    </source>
</evidence>
<evidence type="ECO:0000256" key="14">
    <source>
        <dbReference type="SAM" id="SignalP"/>
    </source>
</evidence>
<comment type="subcellular location">
    <subcellularLocation>
        <location evidence="1">Cell membrane</location>
        <topology evidence="1">Multi-pass membrane protein</topology>
    </subcellularLocation>
</comment>
<feature type="transmembrane region" description="Helical" evidence="13">
    <location>
        <begin position="246"/>
        <end position="264"/>
    </location>
</feature>
<evidence type="ECO:0000313" key="16">
    <source>
        <dbReference type="EMBL" id="QDE35852.1"/>
    </source>
</evidence>
<feature type="transmembrane region" description="Helical" evidence="13">
    <location>
        <begin position="182"/>
        <end position="199"/>
    </location>
</feature>
<comment type="similarity">
    <text evidence="2">Belongs to the EamA transporter family.</text>
</comment>
<evidence type="ECO:0000256" key="8">
    <source>
        <dbReference type="ARBA" id="ARBA00022692"/>
    </source>
</evidence>
<evidence type="ECO:0000256" key="1">
    <source>
        <dbReference type="ARBA" id="ARBA00004651"/>
    </source>
</evidence>
<evidence type="ECO:0000256" key="3">
    <source>
        <dbReference type="ARBA" id="ARBA00022448"/>
    </source>
</evidence>
<dbReference type="RefSeq" id="WP_140037996.1">
    <property type="nucleotide sequence ID" value="NZ_CP041040.1"/>
</dbReference>
<dbReference type="AlphaFoldDB" id="A0A4Y5YSM3"/>
<feature type="transmembrane region" description="Helical" evidence="13">
    <location>
        <begin position="60"/>
        <end position="81"/>
    </location>
</feature>
<dbReference type="Proteomes" id="UP000316125">
    <property type="component" value="Chromosome"/>
</dbReference>
<evidence type="ECO:0000256" key="12">
    <source>
        <dbReference type="ARBA" id="ARBA00023136"/>
    </source>
</evidence>
<evidence type="ECO:0000256" key="4">
    <source>
        <dbReference type="ARBA" id="ARBA00022475"/>
    </source>
</evidence>
<feature type="chain" id="PRO_5039188283" description="EamA domain-containing protein" evidence="14">
    <location>
        <begin position="18"/>
        <end position="288"/>
    </location>
</feature>
<feature type="signal peptide" evidence="14">
    <location>
        <begin position="1"/>
        <end position="17"/>
    </location>
</feature>
<evidence type="ECO:0000313" key="17">
    <source>
        <dbReference type="Proteomes" id="UP000316125"/>
    </source>
</evidence>
<evidence type="ECO:0000259" key="15">
    <source>
        <dbReference type="Pfam" id="PF00892"/>
    </source>
</evidence>
<dbReference type="GO" id="GO:0005886">
    <property type="term" value="C:plasma membrane"/>
    <property type="evidence" value="ECO:0007669"/>
    <property type="project" value="UniProtKB-SubCell"/>
</dbReference>
<feature type="transmembrane region" description="Helical" evidence="13">
    <location>
        <begin position="219"/>
        <end position="240"/>
    </location>
</feature>
<proteinExistence type="inferred from homology"/>
<protein>
    <recommendedName>
        <fullName evidence="15">EamA domain-containing protein</fullName>
    </recommendedName>
</protein>
<dbReference type="InterPro" id="IPR037185">
    <property type="entry name" value="EmrE-like"/>
</dbReference>
<gene>
    <name evidence="16" type="ORF">FIV50_14275</name>
</gene>
<name>A0A4Y5YSM3_9MICO</name>
<feature type="domain" description="EamA" evidence="15">
    <location>
        <begin position="152"/>
        <end position="287"/>
    </location>
</feature>
<evidence type="ECO:0000256" key="7">
    <source>
        <dbReference type="ARBA" id="ARBA00022556"/>
    </source>
</evidence>
<sequence length="288" mass="30269">MSALAFALVIAAAVTHAAWNIVAHGVSRAGMPFLWWGAVGGTVVWIGVVPFTGGLGTDDVLAFLLGVGVSGVLHVAYMAVLQRGYREGNLSTVYATARGTGPFLSVIVAILLFGERPSALALVGVAAIIVGVVAIGLVDRGRPERRGRSLDPGLVFGLLTGVAIAVYTIWDANAVRTWNLSPVAFMVGTMLLEIPFYSFGVRGRWAAVRTLGRTQWRRIVAFSILSPLSYILVLTAIQIAPVALVAPLREVSVVLVSLFGVFALKESRPGWRLAASAVVAGGIVLLAL</sequence>
<dbReference type="PANTHER" id="PTHR30561:SF1">
    <property type="entry name" value="MULTIDRUG TRANSPORTER EMRE"/>
    <property type="match status" value="1"/>
</dbReference>
<keyword evidence="11" id="KW-0443">Lipid metabolism</keyword>
<evidence type="ECO:0000256" key="6">
    <source>
        <dbReference type="ARBA" id="ARBA00022519"/>
    </source>
</evidence>
<keyword evidence="8 13" id="KW-0812">Transmembrane</keyword>
<accession>A0A4Y5YSM3</accession>
<organism evidence="16 17">
    <name type="scientific">Microbacterium foliorum</name>
    <dbReference type="NCBI Taxonomy" id="104336"/>
    <lineage>
        <taxon>Bacteria</taxon>
        <taxon>Bacillati</taxon>
        <taxon>Actinomycetota</taxon>
        <taxon>Actinomycetes</taxon>
        <taxon>Micrococcales</taxon>
        <taxon>Microbacteriaceae</taxon>
        <taxon>Microbacterium</taxon>
    </lineage>
</organism>
<evidence type="ECO:0000256" key="10">
    <source>
        <dbReference type="ARBA" id="ARBA00022989"/>
    </source>
</evidence>
<feature type="transmembrane region" description="Helical" evidence="13">
    <location>
        <begin position="93"/>
        <end position="113"/>
    </location>
</feature>
<dbReference type="GO" id="GO:0022857">
    <property type="term" value="F:transmembrane transporter activity"/>
    <property type="evidence" value="ECO:0007669"/>
    <property type="project" value="InterPro"/>
</dbReference>
<evidence type="ECO:0000256" key="11">
    <source>
        <dbReference type="ARBA" id="ARBA00023098"/>
    </source>
</evidence>
<keyword evidence="10 13" id="KW-1133">Transmembrane helix</keyword>
<reference evidence="16 17" key="1">
    <citation type="submission" date="2019-06" db="EMBL/GenBank/DDBJ databases">
        <title>Complete genome of Microbacterium foliorum M2.</title>
        <authorList>
            <person name="Cao G."/>
        </authorList>
    </citation>
    <scope>NUCLEOTIDE SEQUENCE [LARGE SCALE GENOMIC DNA]</scope>
    <source>
        <strain evidence="16 17">M2</strain>
    </source>
</reference>
<keyword evidence="9" id="KW-0448">Lipopolysaccharide biosynthesis</keyword>
<keyword evidence="5" id="KW-0444">Lipid biosynthesis</keyword>
<dbReference type="OrthoDB" id="9783707at2"/>
<keyword evidence="6" id="KW-0997">Cell inner membrane</keyword>
<dbReference type="Pfam" id="PF00892">
    <property type="entry name" value="EamA"/>
    <property type="match status" value="1"/>
</dbReference>
<keyword evidence="7" id="KW-0441">Lipid A biosynthesis</keyword>
<keyword evidence="4" id="KW-1003">Cell membrane</keyword>
<evidence type="ECO:0000256" key="5">
    <source>
        <dbReference type="ARBA" id="ARBA00022516"/>
    </source>
</evidence>
<evidence type="ECO:0000256" key="9">
    <source>
        <dbReference type="ARBA" id="ARBA00022985"/>
    </source>
</evidence>
<keyword evidence="12 13" id="KW-0472">Membrane</keyword>
<dbReference type="GO" id="GO:0009103">
    <property type="term" value="P:lipopolysaccharide biosynthetic process"/>
    <property type="evidence" value="ECO:0007669"/>
    <property type="project" value="UniProtKB-KW"/>
</dbReference>
<dbReference type="InterPro" id="IPR000620">
    <property type="entry name" value="EamA_dom"/>
</dbReference>
<dbReference type="InterPro" id="IPR000390">
    <property type="entry name" value="Small_drug/metabolite_transptr"/>
</dbReference>
<dbReference type="Gene3D" id="1.10.3730.20">
    <property type="match status" value="2"/>
</dbReference>
<feature type="transmembrane region" description="Helical" evidence="13">
    <location>
        <begin position="150"/>
        <end position="170"/>
    </location>
</feature>
<dbReference type="SUPFAM" id="SSF103481">
    <property type="entry name" value="Multidrug resistance efflux transporter EmrE"/>
    <property type="match status" value="2"/>
</dbReference>
<dbReference type="PANTHER" id="PTHR30561">
    <property type="entry name" value="SMR FAMILY PROTON-DEPENDENT DRUG EFFLUX TRANSPORTER SUGE"/>
    <property type="match status" value="1"/>
</dbReference>
<keyword evidence="3" id="KW-0813">Transport</keyword>
<evidence type="ECO:0000256" key="13">
    <source>
        <dbReference type="SAM" id="Phobius"/>
    </source>
</evidence>
<feature type="transmembrane region" description="Helical" evidence="13">
    <location>
        <begin position="119"/>
        <end position="138"/>
    </location>
</feature>